<dbReference type="Gene3D" id="1.10.230.10">
    <property type="entry name" value="Cytochrome P450-Terp, domain 2"/>
    <property type="match status" value="1"/>
</dbReference>
<comment type="pathway">
    <text evidence="1">Carbohydrate metabolism; tricarboxylic acid cycle.</text>
</comment>
<dbReference type="OrthoDB" id="9800864at2"/>
<dbReference type="UniPathway" id="UPA00223"/>
<keyword evidence="4" id="KW-1185">Reference proteome</keyword>
<dbReference type="PANTHER" id="PTHR11739:SF23">
    <property type="entry name" value="CITRATE SYNTHASE 2-RELATED"/>
    <property type="match status" value="1"/>
</dbReference>
<protein>
    <recommendedName>
        <fullName evidence="2">citrate synthase (unknown stereospecificity)</fullName>
        <ecNumber evidence="2">2.3.3.16</ecNumber>
    </recommendedName>
</protein>
<dbReference type="InterPro" id="IPR016142">
    <property type="entry name" value="Citrate_synth-like_lrg_a-sub"/>
</dbReference>
<sequence length="356" mass="37252">MVRVMPLTPPRLPLPDPGTAPPLYAYADGEPLYRGRRMRDLVGTPFEEIWGLLVDGEGGDALPPAEPFNLPVRTGDTRVDVLSALAQLTPVWGYRPLVEIDSTRAREDLARASVMTLSFVAQSARGEDVPAVPQREVDMVTTIAERFLVRWRGVADPEAVAALDLFWLAVSETGLVPSTRTARTAAEMGADAASCLAAAVAVAGAPFGGGAAARALAIVAEAERTGDADAAIAAHLARGGDLAGFGDELVPADARVGMLRDACVRAGARRLESAEAVARAGAETLARAGAETLARAGAETLARTSGPTPGANTLFWGGVLLDHVGVPPQLFCALYLCGRTAGWSAHVLEVQRLRHL</sequence>
<dbReference type="Pfam" id="PF00285">
    <property type="entry name" value="Citrate_synt"/>
    <property type="match status" value="1"/>
</dbReference>
<dbReference type="GO" id="GO:0036440">
    <property type="term" value="F:citrate synthase activity"/>
    <property type="evidence" value="ECO:0007669"/>
    <property type="project" value="UniProtKB-EC"/>
</dbReference>
<gene>
    <name evidence="3" type="ORF">EDD32_0639</name>
</gene>
<evidence type="ECO:0000313" key="3">
    <source>
        <dbReference type="EMBL" id="RPF26207.1"/>
    </source>
</evidence>
<dbReference type="AlphaFoldDB" id="A0A3N4Z0S3"/>
<dbReference type="EMBL" id="RKRA01000001">
    <property type="protein sequence ID" value="RPF26207.1"/>
    <property type="molecule type" value="Genomic_DNA"/>
</dbReference>
<evidence type="ECO:0000256" key="1">
    <source>
        <dbReference type="ARBA" id="ARBA00005163"/>
    </source>
</evidence>
<organism evidence="3 4">
    <name type="scientific">Georgenia muralis</name>
    <dbReference type="NCBI Taxonomy" id="154117"/>
    <lineage>
        <taxon>Bacteria</taxon>
        <taxon>Bacillati</taxon>
        <taxon>Actinomycetota</taxon>
        <taxon>Actinomycetes</taxon>
        <taxon>Micrococcales</taxon>
        <taxon>Bogoriellaceae</taxon>
        <taxon>Georgenia</taxon>
    </lineage>
</organism>
<dbReference type="EC" id="2.3.3.16" evidence="2"/>
<evidence type="ECO:0000313" key="4">
    <source>
        <dbReference type="Proteomes" id="UP000280726"/>
    </source>
</evidence>
<accession>A0A3N4Z0S3</accession>
<dbReference type="Proteomes" id="UP000280726">
    <property type="component" value="Unassembled WGS sequence"/>
</dbReference>
<dbReference type="GO" id="GO:0005975">
    <property type="term" value="P:carbohydrate metabolic process"/>
    <property type="evidence" value="ECO:0007669"/>
    <property type="project" value="TreeGrafter"/>
</dbReference>
<proteinExistence type="predicted"/>
<dbReference type="GO" id="GO:0006099">
    <property type="term" value="P:tricarboxylic acid cycle"/>
    <property type="evidence" value="ECO:0007669"/>
    <property type="project" value="UniProtKB-UniPathway"/>
</dbReference>
<dbReference type="GO" id="GO:0005829">
    <property type="term" value="C:cytosol"/>
    <property type="evidence" value="ECO:0007669"/>
    <property type="project" value="TreeGrafter"/>
</dbReference>
<dbReference type="PRINTS" id="PR00143">
    <property type="entry name" value="CITRTSNTHASE"/>
</dbReference>
<name>A0A3N4Z0S3_9MICO</name>
<dbReference type="InterPro" id="IPR016143">
    <property type="entry name" value="Citrate_synth-like_sm_a-sub"/>
</dbReference>
<dbReference type="InterPro" id="IPR036969">
    <property type="entry name" value="Citrate_synthase_sf"/>
</dbReference>
<comment type="caution">
    <text evidence="3">The sequence shown here is derived from an EMBL/GenBank/DDBJ whole genome shotgun (WGS) entry which is preliminary data.</text>
</comment>
<dbReference type="SUPFAM" id="SSF48256">
    <property type="entry name" value="Citrate synthase"/>
    <property type="match status" value="1"/>
</dbReference>
<dbReference type="PANTHER" id="PTHR11739">
    <property type="entry name" value="CITRATE SYNTHASE"/>
    <property type="match status" value="1"/>
</dbReference>
<evidence type="ECO:0000256" key="2">
    <source>
        <dbReference type="ARBA" id="ARBA00012972"/>
    </source>
</evidence>
<reference evidence="3 4" key="1">
    <citation type="submission" date="2018-11" db="EMBL/GenBank/DDBJ databases">
        <title>Sequencing the genomes of 1000 actinobacteria strains.</title>
        <authorList>
            <person name="Klenk H.-P."/>
        </authorList>
    </citation>
    <scope>NUCLEOTIDE SEQUENCE [LARGE SCALE GENOMIC DNA]</scope>
    <source>
        <strain evidence="3 4">DSM 14418</strain>
    </source>
</reference>
<dbReference type="InterPro" id="IPR002020">
    <property type="entry name" value="Citrate_synthase"/>
</dbReference>
<dbReference type="Gene3D" id="1.10.580.10">
    <property type="entry name" value="Citrate Synthase, domain 1"/>
    <property type="match status" value="1"/>
</dbReference>